<evidence type="ECO:0000256" key="1">
    <source>
        <dbReference type="ARBA" id="ARBA00022658"/>
    </source>
</evidence>
<feature type="compositionally biased region" description="Basic and acidic residues" evidence="3">
    <location>
        <begin position="535"/>
        <end position="555"/>
    </location>
</feature>
<dbReference type="AlphaFoldDB" id="A0A7J6H3X9"/>
<protein>
    <recommendedName>
        <fullName evidence="4">PRONE domain-containing protein</fullName>
    </recommendedName>
</protein>
<evidence type="ECO:0000313" key="5">
    <source>
        <dbReference type="EMBL" id="KAF4384761.1"/>
    </source>
</evidence>
<sequence>MVRAFSRQESVQKSSSFKLKKMFESNSSGRHVQSFTMESGREGQEDCSGRQARSQGSRIGGDRPVHHMNIGSALKDATFKGPISCLDNIKGRTASHLDMENMKERFSKLLLGEDMSGGGKGVSSALALSNAITNLAASAFGEQRKLEPMPAERKTRWRKEMDWLLSVTDHIVEFVPSQQKSKDGINMEIMVTRQRNDLHMNIPALRKLDAMLLGYLDNFGSQNEFWYVSKDADDSEKGNFQRNDDKWWLPTVKVSPDGLSNVCRKWLLFQKESVNQVLKAAMAINAQVLSEMEIPENYIEALPKNGRYCLGDSNYKSITDDYFDPEQFLSTSDLSTEHKVLDLKNRIEASVIIWKRKMHHKDHGKSSWSSGVSLEKREIFEERAETILLILKQRFPGISQSTLDISKIQYNKVRTISAATDVSAIPQDHENSFSSLTCTQDVGYAILESYSRVIESLASTVMSRIEDVLYADSVAQNPSSANSNGRLSMSSSPISLTQMSQTSEDEAEKLSSSDTPTSMTLSDFMGWSLSQGEADGGKKNDSKGNKDTLLKQANDHKLVNKPANINTKKLSYLEKLENFSLRSPTARH</sequence>
<dbReference type="InterPro" id="IPR038937">
    <property type="entry name" value="RopGEF"/>
</dbReference>
<dbReference type="FunFam" id="1.20.58.2010:FF:000003">
    <property type="entry name" value="Rop guanine nucleotide exchange factor 14"/>
    <property type="match status" value="1"/>
</dbReference>
<dbReference type="PANTHER" id="PTHR33101">
    <property type="entry name" value="ROP GUANINE NUCLEOTIDE EXCHANGE FACTOR 1"/>
    <property type="match status" value="1"/>
</dbReference>
<feature type="compositionally biased region" description="Polar residues" evidence="3">
    <location>
        <begin position="476"/>
        <end position="502"/>
    </location>
</feature>
<name>A0A7J6H3X9_CANSA</name>
<reference evidence="7 8" key="1">
    <citation type="journal article" date="2020" name="bioRxiv">
        <title>Sequence and annotation of 42 cannabis genomes reveals extensive copy number variation in cannabinoid synthesis and pathogen resistance genes.</title>
        <authorList>
            <person name="Mckernan K.J."/>
            <person name="Helbert Y."/>
            <person name="Kane L.T."/>
            <person name="Ebling H."/>
            <person name="Zhang L."/>
            <person name="Liu B."/>
            <person name="Eaton Z."/>
            <person name="Mclaughlin S."/>
            <person name="Kingan S."/>
            <person name="Baybayan P."/>
            <person name="Concepcion G."/>
            <person name="Jordan M."/>
            <person name="Riva A."/>
            <person name="Barbazuk W."/>
            <person name="Harkins T."/>
        </authorList>
    </citation>
    <scope>NUCLEOTIDE SEQUENCE [LARGE SCALE GENOMIC DNA]</scope>
    <source>
        <strain evidence="7 8">cv. Jamaican Lion 4</strain>
        <strain evidence="5">Father</strain>
        <strain evidence="6">Mother</strain>
        <tissue evidence="6">Leaf</tissue>
    </source>
</reference>
<evidence type="ECO:0000256" key="2">
    <source>
        <dbReference type="PROSITE-ProRule" id="PRU00663"/>
    </source>
</evidence>
<keyword evidence="8" id="KW-1185">Reference proteome</keyword>
<dbReference type="Gene3D" id="1.20.58.2010">
    <property type="entry name" value="PRONE domain, subdomain 1"/>
    <property type="match status" value="2"/>
</dbReference>
<feature type="region of interest" description="Disordered" evidence="3">
    <location>
        <begin position="476"/>
        <end position="517"/>
    </location>
</feature>
<evidence type="ECO:0000256" key="3">
    <source>
        <dbReference type="SAM" id="MobiDB-lite"/>
    </source>
</evidence>
<dbReference type="EMBL" id="JAATIQ010000090">
    <property type="protein sequence ID" value="KAF4384761.1"/>
    <property type="molecule type" value="Genomic_DNA"/>
</dbReference>
<organism evidence="6 7">
    <name type="scientific">Cannabis sativa</name>
    <name type="common">Hemp</name>
    <name type="synonym">Marijuana</name>
    <dbReference type="NCBI Taxonomy" id="3483"/>
    <lineage>
        <taxon>Eukaryota</taxon>
        <taxon>Viridiplantae</taxon>
        <taxon>Streptophyta</taxon>
        <taxon>Embryophyta</taxon>
        <taxon>Tracheophyta</taxon>
        <taxon>Spermatophyta</taxon>
        <taxon>Magnoliopsida</taxon>
        <taxon>eudicotyledons</taxon>
        <taxon>Gunneridae</taxon>
        <taxon>Pentapetalae</taxon>
        <taxon>rosids</taxon>
        <taxon>fabids</taxon>
        <taxon>Rosales</taxon>
        <taxon>Cannabaceae</taxon>
        <taxon>Cannabis</taxon>
    </lineage>
</organism>
<feature type="region of interest" description="Disordered" evidence="3">
    <location>
        <begin position="28"/>
        <end position="67"/>
    </location>
</feature>
<dbReference type="PANTHER" id="PTHR33101:SF65">
    <property type="entry name" value="ROP GUANINE NUCLEOTIDE EXCHANGE FACTOR 10"/>
    <property type="match status" value="1"/>
</dbReference>
<dbReference type="EMBL" id="JAATIP010000030">
    <property type="protein sequence ID" value="KAF4389976.1"/>
    <property type="molecule type" value="Genomic_DNA"/>
</dbReference>
<dbReference type="Pfam" id="PF03759">
    <property type="entry name" value="PRONE"/>
    <property type="match status" value="2"/>
</dbReference>
<feature type="region of interest" description="Disordered" evidence="3">
    <location>
        <begin position="530"/>
        <end position="555"/>
    </location>
</feature>
<evidence type="ECO:0000313" key="8">
    <source>
        <dbReference type="Proteomes" id="UP000583929"/>
    </source>
</evidence>
<evidence type="ECO:0000259" key="4">
    <source>
        <dbReference type="PROSITE" id="PS51334"/>
    </source>
</evidence>
<accession>A0A7J6H3X9</accession>
<evidence type="ECO:0000313" key="6">
    <source>
        <dbReference type="EMBL" id="KAF4389976.1"/>
    </source>
</evidence>
<dbReference type="GO" id="GO:0005085">
    <property type="term" value="F:guanyl-nucleotide exchange factor activity"/>
    <property type="evidence" value="ECO:0007669"/>
    <property type="project" value="UniProtKB-UniRule"/>
</dbReference>
<dbReference type="Proteomes" id="UP000525078">
    <property type="component" value="Unassembled WGS sequence"/>
</dbReference>
<comment type="caution">
    <text evidence="6">The sequence shown here is derived from an EMBL/GenBank/DDBJ whole genome shotgun (WGS) entry which is preliminary data.</text>
</comment>
<evidence type="ECO:0000313" key="7">
    <source>
        <dbReference type="Proteomes" id="UP000525078"/>
    </source>
</evidence>
<gene>
    <name evidence="6" type="ORF">F8388_002918</name>
    <name evidence="5" type="ORF">G4B88_007069</name>
</gene>
<keyword evidence="1 2" id="KW-0344">Guanine-nucleotide releasing factor</keyword>
<feature type="domain" description="PRONE" evidence="4">
    <location>
        <begin position="89"/>
        <end position="482"/>
    </location>
</feature>
<proteinExistence type="predicted"/>
<dbReference type="PROSITE" id="PS51334">
    <property type="entry name" value="PRONE"/>
    <property type="match status" value="1"/>
</dbReference>
<feature type="compositionally biased region" description="Polar residues" evidence="3">
    <location>
        <begin position="28"/>
        <end position="37"/>
    </location>
</feature>
<dbReference type="Proteomes" id="UP000583929">
    <property type="component" value="Unassembled WGS sequence"/>
</dbReference>
<feature type="compositionally biased region" description="Basic and acidic residues" evidence="3">
    <location>
        <begin position="39"/>
        <end position="48"/>
    </location>
</feature>
<dbReference type="InterPro" id="IPR005512">
    <property type="entry name" value="PRONE_dom"/>
</dbReference>